<dbReference type="STRING" id="696762.PFRI_15540"/>
<evidence type="ECO:0000256" key="1">
    <source>
        <dbReference type="SAM" id="Phobius"/>
    </source>
</evidence>
<dbReference type="Proteomes" id="UP000184514">
    <property type="component" value="Unassembled WGS sequence"/>
</dbReference>
<dbReference type="AlphaFoldDB" id="A0A1L9NY40"/>
<organism evidence="2 3">
    <name type="scientific">Planktotalea frisia</name>
    <dbReference type="NCBI Taxonomy" id="696762"/>
    <lineage>
        <taxon>Bacteria</taxon>
        <taxon>Pseudomonadati</taxon>
        <taxon>Pseudomonadota</taxon>
        <taxon>Alphaproteobacteria</taxon>
        <taxon>Rhodobacterales</taxon>
        <taxon>Paracoccaceae</taxon>
        <taxon>Planktotalea</taxon>
    </lineage>
</organism>
<comment type="caution">
    <text evidence="2">The sequence shown here is derived from an EMBL/GenBank/DDBJ whole genome shotgun (WGS) entry which is preliminary data.</text>
</comment>
<evidence type="ECO:0000313" key="2">
    <source>
        <dbReference type="EMBL" id="OJI94205.1"/>
    </source>
</evidence>
<gene>
    <name evidence="2" type="ORF">PFRI_15540</name>
</gene>
<sequence>MSAFANVWHIASWLMQRLTFFLLIALAVSAAAYTIACAFGLASWINWPLMLGETVYPWAGTGAQSAVSVLLVGLCFFLPSHQRITKLETSHRSFQIGMEDVAKAYAIAHAQDRSGVFKLSGEFDAVRERLGFLRDHPDLAQLEPSMLEAASQMSHISAELAAIYSDRKVERARTVLQERQHEIGEFNQRLEEAKIVSTELKGWLGQVEMDESIARAQIDRLVDDLADVLPALGLEVVEQKASDTVIALPHAAE</sequence>
<keyword evidence="1" id="KW-0812">Transmembrane</keyword>
<protein>
    <recommendedName>
        <fullName evidence="4">DNA repair protein</fullName>
    </recommendedName>
</protein>
<evidence type="ECO:0000313" key="3">
    <source>
        <dbReference type="Proteomes" id="UP000184514"/>
    </source>
</evidence>
<name>A0A1L9NY40_9RHOB</name>
<proteinExistence type="predicted"/>
<keyword evidence="1" id="KW-0472">Membrane</keyword>
<dbReference type="EMBL" id="MLCB01000115">
    <property type="protein sequence ID" value="OJI94205.1"/>
    <property type="molecule type" value="Genomic_DNA"/>
</dbReference>
<reference evidence="2 3" key="1">
    <citation type="submission" date="2016-10" db="EMBL/GenBank/DDBJ databases">
        <title>Genome sequence of Planktotalea frisia SH6-1.</title>
        <authorList>
            <person name="Poehlein A."/>
            <person name="Bakenhus I."/>
            <person name="Voget S."/>
            <person name="Brinkhoff T."/>
            <person name="Simon M."/>
        </authorList>
    </citation>
    <scope>NUCLEOTIDE SEQUENCE [LARGE SCALE GENOMIC DNA]</scope>
    <source>
        <strain evidence="2 3">SH6-1</strain>
    </source>
</reference>
<keyword evidence="1" id="KW-1133">Transmembrane helix</keyword>
<dbReference type="RefSeq" id="WP_072630141.1">
    <property type="nucleotide sequence ID" value="NZ_MLCB01000115.1"/>
</dbReference>
<dbReference type="OrthoDB" id="7863443at2"/>
<feature type="transmembrane region" description="Helical" evidence="1">
    <location>
        <begin position="20"/>
        <end position="45"/>
    </location>
</feature>
<accession>A0A1L9NY40</accession>
<keyword evidence="3" id="KW-1185">Reference proteome</keyword>
<feature type="transmembrane region" description="Helical" evidence="1">
    <location>
        <begin position="57"/>
        <end position="78"/>
    </location>
</feature>
<evidence type="ECO:0008006" key="4">
    <source>
        <dbReference type="Google" id="ProtNLM"/>
    </source>
</evidence>